<evidence type="ECO:0000313" key="4">
    <source>
        <dbReference type="Proteomes" id="UP000054498"/>
    </source>
</evidence>
<keyword evidence="4" id="KW-1185">Reference proteome</keyword>
<dbReference type="Proteomes" id="UP000054498">
    <property type="component" value="Unassembled WGS sequence"/>
</dbReference>
<dbReference type="STRING" id="145388.A0A0D2MDP3"/>
<evidence type="ECO:0000313" key="3">
    <source>
        <dbReference type="EMBL" id="KIZ01325.1"/>
    </source>
</evidence>
<name>A0A0D2MDP3_9CHLO</name>
<dbReference type="InterPro" id="IPR011611">
    <property type="entry name" value="PfkB_dom"/>
</dbReference>
<organism evidence="3 4">
    <name type="scientific">Monoraphidium neglectum</name>
    <dbReference type="NCBI Taxonomy" id="145388"/>
    <lineage>
        <taxon>Eukaryota</taxon>
        <taxon>Viridiplantae</taxon>
        <taxon>Chlorophyta</taxon>
        <taxon>core chlorophytes</taxon>
        <taxon>Chlorophyceae</taxon>
        <taxon>CS clade</taxon>
        <taxon>Sphaeropleales</taxon>
        <taxon>Selenastraceae</taxon>
        <taxon>Monoraphidium</taxon>
    </lineage>
</organism>
<feature type="region of interest" description="Disordered" evidence="1">
    <location>
        <begin position="372"/>
        <end position="397"/>
    </location>
</feature>
<feature type="compositionally biased region" description="Gly residues" evidence="1">
    <location>
        <begin position="372"/>
        <end position="382"/>
    </location>
</feature>
<dbReference type="PANTHER" id="PTHR47826:SF1">
    <property type="entry name" value="OS03G0164700 PROTEIN"/>
    <property type="match status" value="1"/>
</dbReference>
<dbReference type="EMBL" id="KK101316">
    <property type="protein sequence ID" value="KIZ01325.1"/>
    <property type="molecule type" value="Genomic_DNA"/>
</dbReference>
<dbReference type="SUPFAM" id="SSF53613">
    <property type="entry name" value="Ribokinase-like"/>
    <property type="match status" value="1"/>
</dbReference>
<dbReference type="InterPro" id="IPR029056">
    <property type="entry name" value="Ribokinase-like"/>
</dbReference>
<dbReference type="Pfam" id="PF00294">
    <property type="entry name" value="PfkB"/>
    <property type="match status" value="1"/>
</dbReference>
<protein>
    <recommendedName>
        <fullName evidence="2">Carbohydrate kinase PfkB domain-containing protein</fullName>
    </recommendedName>
</protein>
<dbReference type="RefSeq" id="XP_013900344.1">
    <property type="nucleotide sequence ID" value="XM_014044890.1"/>
</dbReference>
<evidence type="ECO:0000259" key="2">
    <source>
        <dbReference type="Pfam" id="PF00294"/>
    </source>
</evidence>
<dbReference type="AlphaFoldDB" id="A0A0D2MDP3"/>
<reference evidence="3 4" key="1">
    <citation type="journal article" date="2013" name="BMC Genomics">
        <title>Reconstruction of the lipid metabolism for the microalga Monoraphidium neglectum from its genome sequence reveals characteristics suitable for biofuel production.</title>
        <authorList>
            <person name="Bogen C."/>
            <person name="Al-Dilaimi A."/>
            <person name="Albersmeier A."/>
            <person name="Wichmann J."/>
            <person name="Grundmann M."/>
            <person name="Rupp O."/>
            <person name="Lauersen K.J."/>
            <person name="Blifernez-Klassen O."/>
            <person name="Kalinowski J."/>
            <person name="Goesmann A."/>
            <person name="Mussgnug J.H."/>
            <person name="Kruse O."/>
        </authorList>
    </citation>
    <scope>NUCLEOTIDE SEQUENCE [LARGE SCALE GENOMIC DNA]</scope>
    <source>
        <strain evidence="3 4">SAG 48.87</strain>
    </source>
</reference>
<dbReference type="OrthoDB" id="415590at2759"/>
<proteinExistence type="predicted"/>
<sequence>MDQLPPPDAAARRALLARLTAAPPGQEAWECGGMTNFTIAAARLGLRTGAVGHLGADVYGAYMERVLRGEGLGSIHRIAPPELAGTSLDQTLVCFVLVDPAGGHAFCSRYDFGPWPLLEGVEQLPPRILQALAGARAVCANGYIFDELPLELVKQAVNAASSAGAAVFFDPGPRCHTMKSGSRLEALHTMMDLSDTILMTLEEAVEVTGETDPLAAARAVLARPGAKTRWCVVKEGGAGALLAERRPGGGVEAHQCPAMQVEVVDTVGCGDSFAAAIVAGYVNNHDIPGTLVLANAVGAATATGRGAGTNVAAVGTVRRLLRDAAAAGRHGAAAVASAERLLALTLAAGGRESGNGNGNGIGDGNGAGADGGLGGGGGAGAGGRRRDGEREAAARAA</sequence>
<dbReference type="Gene3D" id="3.40.1190.20">
    <property type="match status" value="1"/>
</dbReference>
<dbReference type="KEGG" id="mng:MNEG_6636"/>
<evidence type="ECO:0000256" key="1">
    <source>
        <dbReference type="SAM" id="MobiDB-lite"/>
    </source>
</evidence>
<feature type="compositionally biased region" description="Basic and acidic residues" evidence="1">
    <location>
        <begin position="384"/>
        <end position="397"/>
    </location>
</feature>
<feature type="domain" description="Carbohydrate kinase PfkB" evidence="2">
    <location>
        <begin position="32"/>
        <end position="310"/>
    </location>
</feature>
<dbReference type="GeneID" id="25739512"/>
<accession>A0A0D2MDP3</accession>
<gene>
    <name evidence="3" type="ORF">MNEG_6636</name>
</gene>
<dbReference type="PANTHER" id="PTHR47826">
    <property type="entry name" value="OS03G0164700 PROTEIN"/>
    <property type="match status" value="1"/>
</dbReference>